<dbReference type="AlphaFoldDB" id="S6BL14"/>
<name>S6BL14_BABBO</name>
<proteinExistence type="evidence at transcript level"/>
<reference evidence="1" key="1">
    <citation type="journal article" date="2014" name="BMC Genomics">
        <title>The Babesia bovis gene and promoter model: an update from full-length EST analysis.</title>
        <authorList>
            <person name="Yamagishi J."/>
            <person name="Wakaguri H."/>
            <person name="Yokoyama N."/>
            <person name="Yamashita R."/>
            <person name="Suzuki Y."/>
            <person name="Xuan X."/>
            <person name="Igarashi I."/>
        </authorList>
    </citation>
    <scope>NUCLEOTIDE SEQUENCE</scope>
    <source>
        <strain evidence="1">Texas</strain>
    </source>
</reference>
<sequence>MKNELATAALSLPDKLYAKKYIAKTLTTLNAGGSSTQMVLRSGSKPIYLRKTYIPYVRNIRP</sequence>
<organism evidence="1">
    <name type="scientific">Babesia bovis</name>
    <dbReference type="NCBI Taxonomy" id="5865"/>
    <lineage>
        <taxon>Eukaryota</taxon>
        <taxon>Sar</taxon>
        <taxon>Alveolata</taxon>
        <taxon>Apicomplexa</taxon>
        <taxon>Aconoidasida</taxon>
        <taxon>Piroplasmida</taxon>
        <taxon>Babesiidae</taxon>
        <taxon>Babesia</taxon>
    </lineage>
</organism>
<dbReference type="EMBL" id="AK440893">
    <property type="protein sequence ID" value="BAN64687.1"/>
    <property type="molecule type" value="mRNA"/>
</dbReference>
<protein>
    <submittedName>
        <fullName evidence="1">Uncharacterized protein</fullName>
    </submittedName>
</protein>
<accession>S6BL14</accession>
<evidence type="ECO:0000313" key="1">
    <source>
        <dbReference type="EMBL" id="BAN64687.1"/>
    </source>
</evidence>